<sequence>MFRKNQHFLVPSEDASRDTLGSIVIPGTQLFSRPIPVP</sequence>
<dbReference type="EMBL" id="CM035408">
    <property type="protein sequence ID" value="KAH7442248.1"/>
    <property type="molecule type" value="Genomic_DNA"/>
</dbReference>
<protein>
    <submittedName>
        <fullName evidence="1">Uncharacterized protein</fullName>
    </submittedName>
</protein>
<name>A0A8T2V5D1_CERRI</name>
<keyword evidence="2" id="KW-1185">Reference proteome</keyword>
<evidence type="ECO:0000313" key="1">
    <source>
        <dbReference type="EMBL" id="KAH7442248.1"/>
    </source>
</evidence>
<gene>
    <name evidence="1" type="ORF">KP509_03G078500</name>
</gene>
<organism evidence="1 2">
    <name type="scientific">Ceratopteris richardii</name>
    <name type="common">Triangle waterfern</name>
    <dbReference type="NCBI Taxonomy" id="49495"/>
    <lineage>
        <taxon>Eukaryota</taxon>
        <taxon>Viridiplantae</taxon>
        <taxon>Streptophyta</taxon>
        <taxon>Embryophyta</taxon>
        <taxon>Tracheophyta</taxon>
        <taxon>Polypodiopsida</taxon>
        <taxon>Polypodiidae</taxon>
        <taxon>Polypodiales</taxon>
        <taxon>Pteridineae</taxon>
        <taxon>Pteridaceae</taxon>
        <taxon>Parkerioideae</taxon>
        <taxon>Ceratopteris</taxon>
    </lineage>
</organism>
<comment type="caution">
    <text evidence="1">The sequence shown here is derived from an EMBL/GenBank/DDBJ whole genome shotgun (WGS) entry which is preliminary data.</text>
</comment>
<proteinExistence type="predicted"/>
<reference evidence="1" key="1">
    <citation type="submission" date="2021-08" db="EMBL/GenBank/DDBJ databases">
        <title>WGS assembly of Ceratopteris richardii.</title>
        <authorList>
            <person name="Marchant D.B."/>
            <person name="Chen G."/>
            <person name="Jenkins J."/>
            <person name="Shu S."/>
            <person name="Leebens-Mack J."/>
            <person name="Grimwood J."/>
            <person name="Schmutz J."/>
            <person name="Soltis P."/>
            <person name="Soltis D."/>
            <person name="Chen Z.-H."/>
        </authorList>
    </citation>
    <scope>NUCLEOTIDE SEQUENCE</scope>
    <source>
        <strain evidence="1">Whitten #5841</strain>
        <tissue evidence="1">Leaf</tissue>
    </source>
</reference>
<accession>A0A8T2V5D1</accession>
<dbReference type="AlphaFoldDB" id="A0A8T2V5D1"/>
<dbReference type="Proteomes" id="UP000825935">
    <property type="component" value="Chromosome 3"/>
</dbReference>
<evidence type="ECO:0000313" key="2">
    <source>
        <dbReference type="Proteomes" id="UP000825935"/>
    </source>
</evidence>